<feature type="transmembrane region" description="Helical" evidence="1">
    <location>
        <begin position="28"/>
        <end position="49"/>
    </location>
</feature>
<reference evidence="2 3" key="1">
    <citation type="journal article" date="2018" name="Int. J. Syst. Evol. Microbiol.">
        <title>Rubneribacter badeniensis gen. nov., sp. nov. and Enteroscipio rubneri gen. nov., sp. nov., new members of the Eggerthellaceae isolated from human faeces.</title>
        <authorList>
            <person name="Danylec N."/>
            <person name="Gobl A."/>
            <person name="Stoll D.A."/>
            <person name="Hetzer B."/>
            <person name="Kulling S.E."/>
            <person name="Huch M."/>
        </authorList>
    </citation>
    <scope>NUCLEOTIDE SEQUENCE [LARGE SCALE GENOMIC DNA]</scope>
    <source>
        <strain evidence="2 3">ResAG-85</strain>
    </source>
</reference>
<feature type="transmembrane region" description="Helical" evidence="1">
    <location>
        <begin position="92"/>
        <end position="112"/>
    </location>
</feature>
<evidence type="ECO:0000313" key="3">
    <source>
        <dbReference type="Proteomes" id="UP000236488"/>
    </source>
</evidence>
<feature type="transmembrane region" description="Helical" evidence="1">
    <location>
        <begin position="61"/>
        <end position="80"/>
    </location>
</feature>
<feature type="transmembrane region" description="Helical" evidence="1">
    <location>
        <begin position="155"/>
        <end position="176"/>
    </location>
</feature>
<feature type="transmembrane region" description="Helical" evidence="1">
    <location>
        <begin position="356"/>
        <end position="376"/>
    </location>
</feature>
<organism evidence="2 3">
    <name type="scientific">Rubneribacter badeniensis</name>
    <dbReference type="NCBI Taxonomy" id="2070688"/>
    <lineage>
        <taxon>Bacteria</taxon>
        <taxon>Bacillati</taxon>
        <taxon>Actinomycetota</taxon>
        <taxon>Coriobacteriia</taxon>
        <taxon>Eggerthellales</taxon>
        <taxon>Eggerthellaceae</taxon>
        <taxon>Rubneribacter</taxon>
    </lineage>
</organism>
<dbReference type="AlphaFoldDB" id="A0A2K2U777"/>
<sequence>MPEEKGRKAEARPGIVRELVSLWPSLPYLGYGVWLAWACLAYSGTLWLSDVETNGENLSQLYMVSTAAFGIVCLVVPFAVRRFTQVFERRSVVVGAGVCAALGCVLVVAVGPYYLGQFVEMRPLFWLGAALSGIGTGVVGLKCGVMYGALAPRRVLLYAATSQIVVAFIYFAVIGSPPWALAPGGPSVVGILSFTLLPVAAALLTVLPTGSFASSEAGMRPLTFGESKRALPGAFWRLVALSFLLPAVASMMRGVVVDAHALAVTLEGNNILMLLRVLMAAAFVVVAVRVDASHMNFGKLYSLIAICMVVTIACVPVFGAHSNEWSLLIYCASSVFEFVMWCLLAFVVFQKRISPIIVFGIGRGAFMLGSALGWSFGVYALPSISGGGAVQSLRFT</sequence>
<evidence type="ECO:0000313" key="2">
    <source>
        <dbReference type="EMBL" id="PNV66183.1"/>
    </source>
</evidence>
<comment type="caution">
    <text evidence="2">The sequence shown here is derived from an EMBL/GenBank/DDBJ whole genome shotgun (WGS) entry which is preliminary data.</text>
</comment>
<evidence type="ECO:0000256" key="1">
    <source>
        <dbReference type="SAM" id="Phobius"/>
    </source>
</evidence>
<keyword evidence="1" id="KW-0472">Membrane</keyword>
<name>A0A2K2U777_9ACTN</name>
<proteinExistence type="predicted"/>
<accession>A0A2K2U777</accession>
<keyword evidence="1" id="KW-0812">Transmembrane</keyword>
<dbReference type="EMBL" id="PPEL01000006">
    <property type="protein sequence ID" value="PNV66183.1"/>
    <property type="molecule type" value="Genomic_DNA"/>
</dbReference>
<feature type="transmembrane region" description="Helical" evidence="1">
    <location>
        <begin position="327"/>
        <end position="349"/>
    </location>
</feature>
<feature type="transmembrane region" description="Helical" evidence="1">
    <location>
        <begin position="271"/>
        <end position="288"/>
    </location>
</feature>
<feature type="transmembrane region" description="Helical" evidence="1">
    <location>
        <begin position="234"/>
        <end position="251"/>
    </location>
</feature>
<keyword evidence="3" id="KW-1185">Reference proteome</keyword>
<dbReference type="RefSeq" id="WP_103262567.1">
    <property type="nucleotide sequence ID" value="NZ_PPEL01000006.1"/>
</dbReference>
<feature type="transmembrane region" description="Helical" evidence="1">
    <location>
        <begin position="124"/>
        <end position="143"/>
    </location>
</feature>
<gene>
    <name evidence="2" type="ORF">C2L80_02535</name>
</gene>
<dbReference type="Proteomes" id="UP000236488">
    <property type="component" value="Unassembled WGS sequence"/>
</dbReference>
<keyword evidence="1" id="KW-1133">Transmembrane helix</keyword>
<feature type="transmembrane region" description="Helical" evidence="1">
    <location>
        <begin position="188"/>
        <end position="213"/>
    </location>
</feature>
<protein>
    <submittedName>
        <fullName evidence="2">LuxR family transcriptional regulator</fullName>
    </submittedName>
</protein>
<feature type="transmembrane region" description="Helical" evidence="1">
    <location>
        <begin position="300"/>
        <end position="321"/>
    </location>
</feature>